<dbReference type="EMBL" id="MU151315">
    <property type="protein sequence ID" value="KAF9445234.1"/>
    <property type="molecule type" value="Genomic_DNA"/>
</dbReference>
<accession>A0A9P5X630</accession>
<proteinExistence type="predicted"/>
<organism evidence="1 2">
    <name type="scientific">Macrolepiota fuliginosa MF-IS2</name>
    <dbReference type="NCBI Taxonomy" id="1400762"/>
    <lineage>
        <taxon>Eukaryota</taxon>
        <taxon>Fungi</taxon>
        <taxon>Dikarya</taxon>
        <taxon>Basidiomycota</taxon>
        <taxon>Agaricomycotina</taxon>
        <taxon>Agaricomycetes</taxon>
        <taxon>Agaricomycetidae</taxon>
        <taxon>Agaricales</taxon>
        <taxon>Agaricineae</taxon>
        <taxon>Agaricaceae</taxon>
        <taxon>Macrolepiota</taxon>
    </lineage>
</organism>
<keyword evidence="2" id="KW-1185">Reference proteome</keyword>
<sequence length="110" mass="12061">MSGSSIYHHSLALPPLPLVSPPHLSLSFSCTHTSGFSIPTPLYLPQQLQLVLERAARGGFVHLVEFRSSPPYLATAPRILVLLEFSLLQSRTFACANNCGSRWWRSGDVG</sequence>
<dbReference type="AlphaFoldDB" id="A0A9P5X630"/>
<reference evidence="1" key="1">
    <citation type="submission" date="2020-11" db="EMBL/GenBank/DDBJ databases">
        <authorList>
            <consortium name="DOE Joint Genome Institute"/>
            <person name="Ahrendt S."/>
            <person name="Riley R."/>
            <person name="Andreopoulos W."/>
            <person name="Labutti K."/>
            <person name="Pangilinan J."/>
            <person name="Ruiz-Duenas F.J."/>
            <person name="Barrasa J.M."/>
            <person name="Sanchez-Garcia M."/>
            <person name="Camarero S."/>
            <person name="Miyauchi S."/>
            <person name="Serrano A."/>
            <person name="Linde D."/>
            <person name="Babiker R."/>
            <person name="Drula E."/>
            <person name="Ayuso-Fernandez I."/>
            <person name="Pacheco R."/>
            <person name="Padilla G."/>
            <person name="Ferreira P."/>
            <person name="Barriuso J."/>
            <person name="Kellner H."/>
            <person name="Castanera R."/>
            <person name="Alfaro M."/>
            <person name="Ramirez L."/>
            <person name="Pisabarro A.G."/>
            <person name="Kuo A."/>
            <person name="Tritt A."/>
            <person name="Lipzen A."/>
            <person name="He G."/>
            <person name="Yan M."/>
            <person name="Ng V."/>
            <person name="Cullen D."/>
            <person name="Martin F."/>
            <person name="Rosso M.-N."/>
            <person name="Henrissat B."/>
            <person name="Hibbett D."/>
            <person name="Martinez A.T."/>
            <person name="Grigoriev I.V."/>
        </authorList>
    </citation>
    <scope>NUCLEOTIDE SEQUENCE</scope>
    <source>
        <strain evidence="1">MF-IS2</strain>
    </source>
</reference>
<name>A0A9P5X630_9AGAR</name>
<gene>
    <name evidence="1" type="ORF">P691DRAFT_282221</name>
</gene>
<protein>
    <submittedName>
        <fullName evidence="1">Uncharacterized protein</fullName>
    </submittedName>
</protein>
<dbReference type="Proteomes" id="UP000807342">
    <property type="component" value="Unassembled WGS sequence"/>
</dbReference>
<evidence type="ECO:0000313" key="1">
    <source>
        <dbReference type="EMBL" id="KAF9445234.1"/>
    </source>
</evidence>
<comment type="caution">
    <text evidence="1">The sequence shown here is derived from an EMBL/GenBank/DDBJ whole genome shotgun (WGS) entry which is preliminary data.</text>
</comment>
<evidence type="ECO:0000313" key="2">
    <source>
        <dbReference type="Proteomes" id="UP000807342"/>
    </source>
</evidence>